<protein>
    <submittedName>
        <fullName evidence="2">Uncharacterized protein</fullName>
    </submittedName>
</protein>
<sequence length="106" mass="11990">MTYPEAPTRHVTRLKRMGAFVGTAPNPEFNQCHSRHLRLDSKGYRHITAASYIHGHFDALLAPILSNKIIKFTPMKKYRYQVSTDIGRNGYPKSTTPSPSVCREAS</sequence>
<feature type="compositionally biased region" description="Polar residues" evidence="1">
    <location>
        <begin position="86"/>
        <end position="99"/>
    </location>
</feature>
<evidence type="ECO:0000313" key="2">
    <source>
        <dbReference type="EMBL" id="KAA8572506.1"/>
    </source>
</evidence>
<dbReference type="Proteomes" id="UP000322873">
    <property type="component" value="Unassembled WGS sequence"/>
</dbReference>
<name>A0A5M9JX92_MONFR</name>
<gene>
    <name evidence="2" type="ORF">EYC84_003122</name>
</gene>
<dbReference type="EMBL" id="VICG01000004">
    <property type="protein sequence ID" value="KAA8572506.1"/>
    <property type="molecule type" value="Genomic_DNA"/>
</dbReference>
<comment type="caution">
    <text evidence="2">The sequence shown here is derived from an EMBL/GenBank/DDBJ whole genome shotgun (WGS) entry which is preliminary data.</text>
</comment>
<dbReference type="AlphaFoldDB" id="A0A5M9JX92"/>
<feature type="region of interest" description="Disordered" evidence="1">
    <location>
        <begin position="86"/>
        <end position="106"/>
    </location>
</feature>
<organism evidence="2 3">
    <name type="scientific">Monilinia fructicola</name>
    <name type="common">Brown rot fungus</name>
    <name type="synonym">Ciboria fructicola</name>
    <dbReference type="NCBI Taxonomy" id="38448"/>
    <lineage>
        <taxon>Eukaryota</taxon>
        <taxon>Fungi</taxon>
        <taxon>Dikarya</taxon>
        <taxon>Ascomycota</taxon>
        <taxon>Pezizomycotina</taxon>
        <taxon>Leotiomycetes</taxon>
        <taxon>Helotiales</taxon>
        <taxon>Sclerotiniaceae</taxon>
        <taxon>Monilinia</taxon>
    </lineage>
</organism>
<evidence type="ECO:0000256" key="1">
    <source>
        <dbReference type="SAM" id="MobiDB-lite"/>
    </source>
</evidence>
<proteinExistence type="predicted"/>
<accession>A0A5M9JX92</accession>
<evidence type="ECO:0000313" key="3">
    <source>
        <dbReference type="Proteomes" id="UP000322873"/>
    </source>
</evidence>
<keyword evidence="3" id="KW-1185">Reference proteome</keyword>
<reference evidence="2 3" key="1">
    <citation type="submission" date="2019-06" db="EMBL/GenBank/DDBJ databases">
        <title>Genome Sequence of the Brown Rot Fungal Pathogen Monilinia fructicola.</title>
        <authorList>
            <person name="De Miccolis Angelini R.M."/>
            <person name="Landi L."/>
            <person name="Abate D."/>
            <person name="Pollastro S."/>
            <person name="Romanazzi G."/>
            <person name="Faretra F."/>
        </authorList>
    </citation>
    <scope>NUCLEOTIDE SEQUENCE [LARGE SCALE GENOMIC DNA]</scope>
    <source>
        <strain evidence="2 3">Mfrc123</strain>
    </source>
</reference>